<accession>A0A0T9RRM9</accession>
<sequence length="571" mass="65868">MSNVSINNFKLLNIKCQKYFDLFSKTNAFNQPVRDTKLQQRFGFYLYILESLCNEKDIDKISDYITDTEYNAYLTGNRYDDNGIDAFFIDEENKEIKLFNFKFREKFKSDQKQSYNEAFVSTKLVNCIMNDSTVGLDGKLRSYVHSVNEMLNGNDVWKLSLYMVSNEAVPIEHDESAIQQLKSFYDMEVISVCLPHIASMMSIRPAPINAELIIDNDALMSYSESSISTSKSYVIRLNTADVIRMTCRNADLRLDHNCENIDQLAEEKIDFGVLFDNVRGLVQRSRYNAAIAKTLREEPGKFFMYNNGLTIVADDIKAHPVNGNRKVRISLTGVQVLNGGQTLRTLHDFNAADKSHITEFLSKSEILVRIFNASSSETANKIAEYTNSQNSISSVDLKSLSTLQIQLEQLLDAHDIIYSRKNGDTGMDDKKEYRYKISMEQFGQILFALQGYPEKSSNQKQHIFGKYYDEIFDEKNFNFSQAPEITERYFDIKKAYASSTDSIQKIEQKIFYILYMHQVRSDLSYEQCINTLEEVLETFDSAGVSLTDARKMIQVRFRDYLNAILYSEYQP</sequence>
<dbReference type="EMBL" id="CQBK01000079">
    <property type="protein sequence ID" value="CNI79734.1"/>
    <property type="molecule type" value="Genomic_DNA"/>
</dbReference>
<organism evidence="2 3">
    <name type="scientific">Yersinia similis</name>
    <dbReference type="NCBI Taxonomy" id="367190"/>
    <lineage>
        <taxon>Bacteria</taxon>
        <taxon>Pseudomonadati</taxon>
        <taxon>Pseudomonadota</taxon>
        <taxon>Gammaproteobacteria</taxon>
        <taxon>Enterobacterales</taxon>
        <taxon>Yersiniaceae</taxon>
        <taxon>Yersinia</taxon>
    </lineage>
</organism>
<evidence type="ECO:0000313" key="3">
    <source>
        <dbReference type="Proteomes" id="UP000038204"/>
    </source>
</evidence>
<gene>
    <name evidence="2" type="ORF">ERS008667_04355</name>
</gene>
<protein>
    <submittedName>
        <fullName evidence="2">AIPR protein</fullName>
    </submittedName>
</protein>
<evidence type="ECO:0000313" key="2">
    <source>
        <dbReference type="EMBL" id="CNI79734.1"/>
    </source>
</evidence>
<evidence type="ECO:0000259" key="1">
    <source>
        <dbReference type="Pfam" id="PF10592"/>
    </source>
</evidence>
<dbReference type="AlphaFoldDB" id="A0A0T9RRM9"/>
<dbReference type="InterPro" id="IPR018891">
    <property type="entry name" value="AIPR_C"/>
</dbReference>
<dbReference type="RefSeq" id="WP_049601939.1">
    <property type="nucleotide sequence ID" value="NZ_CHJS01000060.1"/>
</dbReference>
<reference evidence="2 3" key="1">
    <citation type="submission" date="2015-03" db="EMBL/GenBank/DDBJ databases">
        <authorList>
            <person name="Murphy D."/>
        </authorList>
    </citation>
    <scope>NUCLEOTIDE SEQUENCE [LARGE SCALE GENOMIC DNA]</scope>
    <source>
        <strain evidence="2 3">Y233</strain>
    </source>
</reference>
<dbReference type="Proteomes" id="UP000038204">
    <property type="component" value="Unassembled WGS sequence"/>
</dbReference>
<proteinExistence type="predicted"/>
<feature type="domain" description="Abortive phage infection protein C-terminal" evidence="1">
    <location>
        <begin position="274"/>
        <end position="530"/>
    </location>
</feature>
<dbReference type="Pfam" id="PF10592">
    <property type="entry name" value="AIPR"/>
    <property type="match status" value="1"/>
</dbReference>
<name>A0A0T9RRM9_9GAMM</name>